<name>A0A7V0T5X2_UNCW3</name>
<dbReference type="EMBL" id="DSBX01000171">
    <property type="protein sequence ID" value="HDQ99528.1"/>
    <property type="molecule type" value="Genomic_DNA"/>
</dbReference>
<feature type="domain" description="FlgD/Vpr Ig-like" evidence="2">
    <location>
        <begin position="398"/>
        <end position="463"/>
    </location>
</feature>
<reference evidence="3" key="1">
    <citation type="journal article" date="2020" name="mSystems">
        <title>Genome- and Community-Level Interaction Insights into Carbon Utilization and Element Cycling Functions of Hydrothermarchaeota in Hydrothermal Sediment.</title>
        <authorList>
            <person name="Zhou Z."/>
            <person name="Liu Y."/>
            <person name="Xu W."/>
            <person name="Pan J."/>
            <person name="Luo Z.H."/>
            <person name="Li M."/>
        </authorList>
    </citation>
    <scope>NUCLEOTIDE SEQUENCE [LARGE SCALE GENOMIC DNA]</scope>
    <source>
        <strain evidence="3">SpSt-1182</strain>
    </source>
</reference>
<sequence length="476" mass="53412">MYRSGVLVALGLLLAAGLAPAHNVMIEAHEIPMEIDTWGRFKQNQAIFMWTPFDSMRTHWDLTQYQGGYYARVGLRAASQGRPPAPDSMPLATICEMDTLGSGSEQWTFLYKNSLGLWIDGIDFTQQSYRFIGNYQPDQLVYNTPVYRGAGWMTAIQWVWEMLPGIFVTFNQQNTKRVVAKGKVKVPMSGEYFWPCLVIRDYMEFTDDIGGTPQRRWIYEWVVPGRFLGANGVGAAMSQNGASPDFFNVEQFFQLEQLQVPGWDMMPPTFQDAVVIGDTSDVGPFVVSTKILDDDAVGPESLFYRVDVGTWQAVGSDSSDGDTYFYTIPEVTAPARVDYFYWAMDEFSATEDIEIWTTWPVCSPESTMVTFFVSQVGVEGPGSPGIRPAVQAGPNPFTNSVRFTVEITGSEPAELRLYSTSGRLVRSFTLYPDARGRVEHNWDGTDFRGRALPAGTYLWQVAGRYGTERGKVVLDR</sequence>
<gene>
    <name evidence="3" type="ORF">ENN51_04495</name>
</gene>
<protein>
    <recommendedName>
        <fullName evidence="2">FlgD/Vpr Ig-like domain-containing protein</fullName>
    </recommendedName>
</protein>
<keyword evidence="1" id="KW-0732">Signal</keyword>
<dbReference type="Pfam" id="PF13860">
    <property type="entry name" value="FlgD_ig"/>
    <property type="match status" value="1"/>
</dbReference>
<comment type="caution">
    <text evidence="3">The sequence shown here is derived from an EMBL/GenBank/DDBJ whole genome shotgun (WGS) entry which is preliminary data.</text>
</comment>
<organism evidence="3">
    <name type="scientific">candidate division WOR-3 bacterium</name>
    <dbReference type="NCBI Taxonomy" id="2052148"/>
    <lineage>
        <taxon>Bacteria</taxon>
        <taxon>Bacteria division WOR-3</taxon>
    </lineage>
</organism>
<dbReference type="InterPro" id="IPR025965">
    <property type="entry name" value="FlgD/Vpr_Ig-like"/>
</dbReference>
<accession>A0A7V0T5X2</accession>
<evidence type="ECO:0000313" key="3">
    <source>
        <dbReference type="EMBL" id="HDQ99528.1"/>
    </source>
</evidence>
<dbReference type="Gene3D" id="2.60.40.4070">
    <property type="match status" value="1"/>
</dbReference>
<evidence type="ECO:0000256" key="1">
    <source>
        <dbReference type="SAM" id="SignalP"/>
    </source>
</evidence>
<feature type="chain" id="PRO_5030522893" description="FlgD/Vpr Ig-like domain-containing protein" evidence="1">
    <location>
        <begin position="22"/>
        <end position="476"/>
    </location>
</feature>
<dbReference type="AlphaFoldDB" id="A0A7V0T5X2"/>
<dbReference type="Proteomes" id="UP000885672">
    <property type="component" value="Unassembled WGS sequence"/>
</dbReference>
<evidence type="ECO:0000259" key="2">
    <source>
        <dbReference type="Pfam" id="PF13860"/>
    </source>
</evidence>
<feature type="signal peptide" evidence="1">
    <location>
        <begin position="1"/>
        <end position="21"/>
    </location>
</feature>
<proteinExistence type="predicted"/>